<organism evidence="9 10">
    <name type="scientific">Candidatus Nitrospira inopinata</name>
    <dbReference type="NCBI Taxonomy" id="1715989"/>
    <lineage>
        <taxon>Bacteria</taxon>
        <taxon>Pseudomonadati</taxon>
        <taxon>Nitrospirota</taxon>
        <taxon>Nitrospiria</taxon>
        <taxon>Nitrospirales</taxon>
        <taxon>Nitrospiraceae</taxon>
        <taxon>Nitrospira</taxon>
    </lineage>
</organism>
<feature type="active site" evidence="3">
    <location>
        <position position="785"/>
    </location>
</feature>
<dbReference type="Gene3D" id="3.40.605.10">
    <property type="entry name" value="Aldehyde Dehydrogenase, Chain A, domain 1"/>
    <property type="match status" value="1"/>
</dbReference>
<dbReference type="InterPro" id="IPR015590">
    <property type="entry name" value="Aldehyde_DH_dom"/>
</dbReference>
<accession>A0A0S4KRZ3</accession>
<dbReference type="Proteomes" id="UP000066284">
    <property type="component" value="Chromosome 1"/>
</dbReference>
<keyword evidence="10" id="KW-1185">Reference proteome</keyword>
<feature type="domain" description="Aldehyde dehydrogenase" evidence="6">
    <location>
        <begin position="520"/>
        <end position="974"/>
    </location>
</feature>
<keyword evidence="1 5" id="KW-0560">Oxidoreductase</keyword>
<dbReference type="SUPFAM" id="SSF53720">
    <property type="entry name" value="ALDH-like"/>
    <property type="match status" value="1"/>
</dbReference>
<dbReference type="FunFam" id="3.40.309.10:FF:000005">
    <property type="entry name" value="1-pyrroline-5-carboxylate dehydrogenase 1"/>
    <property type="match status" value="1"/>
</dbReference>
<dbReference type="PANTHER" id="PTHR42862">
    <property type="entry name" value="DELTA-1-PYRROLINE-5-CARBOXYLATE DEHYDROGENASE 1, ISOFORM A-RELATED"/>
    <property type="match status" value="1"/>
</dbReference>
<dbReference type="Gene3D" id="3.20.20.220">
    <property type="match status" value="1"/>
</dbReference>
<dbReference type="GO" id="GO:0004657">
    <property type="term" value="F:proline dehydrogenase activity"/>
    <property type="evidence" value="ECO:0007669"/>
    <property type="project" value="UniProtKB-EC"/>
</dbReference>
<proteinExistence type="inferred from homology"/>
<dbReference type="InterPro" id="IPR041514">
    <property type="entry name" value="PutA_N"/>
</dbReference>
<dbReference type="InterPro" id="IPR050485">
    <property type="entry name" value="Proline_metab_enzyme"/>
</dbReference>
<dbReference type="CDD" id="cd07124">
    <property type="entry name" value="ALDH_PutA-P5CDH-RocA"/>
    <property type="match status" value="1"/>
</dbReference>
<evidence type="ECO:0000259" key="7">
    <source>
        <dbReference type="Pfam" id="PF01619"/>
    </source>
</evidence>
<dbReference type="EC" id="1.5.5.2" evidence="9"/>
<dbReference type="PROSITE" id="PS00687">
    <property type="entry name" value="ALDEHYDE_DEHYDR_GLU"/>
    <property type="match status" value="1"/>
</dbReference>
<dbReference type="EMBL" id="LN885086">
    <property type="protein sequence ID" value="CUQ67212.1"/>
    <property type="molecule type" value="Genomic_DNA"/>
</dbReference>
<dbReference type="GO" id="GO:0003842">
    <property type="term" value="F:L-glutamate gamma-semialdehyde dehydrogenase activity"/>
    <property type="evidence" value="ECO:0007669"/>
    <property type="project" value="UniProtKB-EC"/>
</dbReference>
<dbReference type="SUPFAM" id="SSF51730">
    <property type="entry name" value="FAD-linked oxidoreductase"/>
    <property type="match status" value="1"/>
</dbReference>
<feature type="domain" description="Proline dehydrogenase" evidence="7">
    <location>
        <begin position="137"/>
        <end position="438"/>
    </location>
</feature>
<evidence type="ECO:0000259" key="6">
    <source>
        <dbReference type="Pfam" id="PF00171"/>
    </source>
</evidence>
<dbReference type="KEGG" id="nio:NITINOP_2240"/>
<evidence type="ECO:0000313" key="10">
    <source>
        <dbReference type="Proteomes" id="UP000066284"/>
    </source>
</evidence>
<gene>
    <name evidence="9" type="primary">putA</name>
    <name evidence="9" type="ORF">NITINOP_2240</name>
</gene>
<evidence type="ECO:0000256" key="1">
    <source>
        <dbReference type="ARBA" id="ARBA00023002"/>
    </source>
</evidence>
<dbReference type="GO" id="GO:0009898">
    <property type="term" value="C:cytoplasmic side of plasma membrane"/>
    <property type="evidence" value="ECO:0007669"/>
    <property type="project" value="TreeGrafter"/>
</dbReference>
<dbReference type="InterPro" id="IPR016162">
    <property type="entry name" value="Ald_DH_N"/>
</dbReference>
<comment type="similarity">
    <text evidence="5">Belongs to the aldehyde dehydrogenase family.</text>
</comment>
<dbReference type="InterPro" id="IPR016161">
    <property type="entry name" value="Ald_DH/histidinol_DH"/>
</dbReference>
<dbReference type="InterPro" id="IPR005932">
    <property type="entry name" value="RocA"/>
</dbReference>
<dbReference type="InterPro" id="IPR029510">
    <property type="entry name" value="Ald_DH_CS_GLU"/>
</dbReference>
<dbReference type="PIRSF" id="PIRSF000197">
    <property type="entry name" value="Bifunct_PutA"/>
    <property type="match status" value="1"/>
</dbReference>
<evidence type="ECO:0000256" key="5">
    <source>
        <dbReference type="RuleBase" id="RU003345"/>
    </source>
</evidence>
<dbReference type="GO" id="GO:0003700">
    <property type="term" value="F:DNA-binding transcription factor activity"/>
    <property type="evidence" value="ECO:0007669"/>
    <property type="project" value="InterPro"/>
</dbReference>
<evidence type="ECO:0000256" key="3">
    <source>
        <dbReference type="PIRSR" id="PIRSR000197-1"/>
    </source>
</evidence>
<dbReference type="Pfam" id="PF00171">
    <property type="entry name" value="Aldedh"/>
    <property type="match status" value="1"/>
</dbReference>
<dbReference type="InterPro" id="IPR016163">
    <property type="entry name" value="Ald_DH_C"/>
</dbReference>
<evidence type="ECO:0000259" key="8">
    <source>
        <dbReference type="Pfam" id="PF18083"/>
    </source>
</evidence>
<dbReference type="InterPro" id="IPR002872">
    <property type="entry name" value="Proline_DH_dom"/>
</dbReference>
<evidence type="ECO:0000313" key="9">
    <source>
        <dbReference type="EMBL" id="CUQ67212.1"/>
    </source>
</evidence>
<evidence type="ECO:0000256" key="4">
    <source>
        <dbReference type="PROSITE-ProRule" id="PRU10007"/>
    </source>
</evidence>
<reference evidence="10" key="1">
    <citation type="submission" date="2015-09" db="EMBL/GenBank/DDBJ databases">
        <authorList>
            <person name="Daims H."/>
        </authorList>
    </citation>
    <scope>NUCLEOTIDE SEQUENCE [LARGE SCALE GENOMIC DNA]</scope>
</reference>
<name>A0A0S4KRZ3_9BACT</name>
<evidence type="ECO:0000256" key="2">
    <source>
        <dbReference type="ARBA" id="ARBA00023027"/>
    </source>
</evidence>
<dbReference type="PANTHER" id="PTHR42862:SF1">
    <property type="entry name" value="DELTA-1-PYRROLINE-5-CARBOXYLATE DEHYDROGENASE 2, ISOFORM A-RELATED"/>
    <property type="match status" value="1"/>
</dbReference>
<feature type="domain" description="Proline utilization A N-terminal" evidence="8">
    <location>
        <begin position="13"/>
        <end position="124"/>
    </location>
</feature>
<protein>
    <submittedName>
        <fullName evidence="9">Bifunctional protein PutA</fullName>
        <ecNumber evidence="9">1.2.1.88</ecNumber>
        <ecNumber evidence="9">1.5.5.2</ecNumber>
    </submittedName>
</protein>
<dbReference type="OrthoDB" id="9812625at2"/>
<dbReference type="Pfam" id="PF01619">
    <property type="entry name" value="Pro_dh"/>
    <property type="match status" value="1"/>
</dbReference>
<dbReference type="InterPro" id="IPR025703">
    <property type="entry name" value="Bifunct_PutA"/>
</dbReference>
<sequence>MTPVSSHEPESLEPAVRRIGGHLVRLSAGHKPTVFEGRWWSQSAINLAMKDPVFKTRLFRFIDVLPSVADDERVVSLAQEYFGGLHADLFGLQWGLKALAATGLGARWTGKSIRAHVEQMARTFIAGASVDEAVPVLQHLWKAGRAWSVDLLGEATVSESEADLYRDRCLQTLRELARTASSWPSAPLLESDHLGPLPRVQLSIKISALSSRLDPIDPDGSYRSVASRLRPLVDQAVSLSAGLIFDMEQAETKPLLLDIFTRLFAEPAYRGYPYAGLALQAYHRDTERDVRRLIAWTKTRGAPITIRLVKGAYWDSDTVRYRQAGWPVPLFEHKAETDANYERLIRLLFDHAEFVRPAFGTHNLRTLSVIEAVADSRNLPAAAREYQMIYGMAEPFQQAMVTLGRRVRLYTPVGRLLPGMAYLVRRLLENTSNESFLRKEYVESQSLAQLLAPPEVPPVEVETPAATDRRTFSNEPHSDFSRAEVRQAMRDGLASVRAQLGRRWESIGPDLKPTGPWLVSHNPFKPEEVVAEVKGASVADLDRAVQRAEAAFEDWRRRPAEERAAVLDRAADEIARRRYELAAWEVFEVGKPWREADADVAEAIDFLRYYSREMRRLANPMKLGERPGEINHRLYSPRGVAAVIAPWNFPLAIPAGMVAAALVTGNAVLFKPSERAPLLGMLLSELLTSAGVPSDALICIPGGPEIGRALVIHPHIVTIAFTGSKAAGLHILSEASVVRPGQPMVKRVIAEMGGKNAIIVDDTADLDEAIVGVVASFTGYAGQKCSACSRALVHRSVYDEFVGRLKDAVLSLEIGDPADPGTRMGPVIDARAQASIQRFIAEGLRECRPLVQRSVDREGYFIGPTVFVDVEPTHRLAQKEIFGPVLAVMKAESFEEALRLANGTSYALTGGVYSRSPANLALARDRFDVGNLYLNRPITGALVGRQPFGGHRFSGVGAKAGGEDYLPQFMTARIVCENTLRRGFEAVE</sequence>
<dbReference type="RefSeq" id="WP_062485375.1">
    <property type="nucleotide sequence ID" value="NZ_LN885086.1"/>
</dbReference>
<dbReference type="STRING" id="1715989.NITINOP_2240"/>
<keyword evidence="2" id="KW-0520">NAD</keyword>
<dbReference type="AlphaFoldDB" id="A0A0S4KRZ3"/>
<dbReference type="EC" id="1.2.1.88" evidence="9"/>
<dbReference type="Gene3D" id="3.40.309.10">
    <property type="entry name" value="Aldehyde Dehydrogenase, Chain A, domain 2"/>
    <property type="match status" value="1"/>
</dbReference>
<dbReference type="Pfam" id="PF18083">
    <property type="entry name" value="PutA_N"/>
    <property type="match status" value="1"/>
</dbReference>
<dbReference type="GO" id="GO:0010133">
    <property type="term" value="P:L-proline catabolic process to L-glutamate"/>
    <property type="evidence" value="ECO:0007669"/>
    <property type="project" value="InterPro"/>
</dbReference>
<dbReference type="InterPro" id="IPR029041">
    <property type="entry name" value="FAD-linked_oxidoreductase-like"/>
</dbReference>
<feature type="active site" evidence="3 4">
    <location>
        <position position="751"/>
    </location>
</feature>